<dbReference type="PANTHER" id="PTHR34597:SF6">
    <property type="entry name" value="BLR6126 PROTEIN"/>
    <property type="match status" value="1"/>
</dbReference>
<dbReference type="InterPro" id="IPR013686">
    <property type="entry name" value="Polypept-transport_assoc_ShlB"/>
</dbReference>
<dbReference type="RefSeq" id="WP_341409704.1">
    <property type="nucleotide sequence ID" value="NZ_JBBUTH010000003.1"/>
</dbReference>
<evidence type="ECO:0000256" key="4">
    <source>
        <dbReference type="SAM" id="SignalP"/>
    </source>
</evidence>
<organism evidence="7 8">
    <name type="scientific">Pseudaquabacterium inlustre</name>
    <dbReference type="NCBI Taxonomy" id="2984192"/>
    <lineage>
        <taxon>Bacteria</taxon>
        <taxon>Pseudomonadati</taxon>
        <taxon>Pseudomonadota</taxon>
        <taxon>Betaproteobacteria</taxon>
        <taxon>Burkholderiales</taxon>
        <taxon>Sphaerotilaceae</taxon>
        <taxon>Pseudaquabacterium</taxon>
    </lineage>
</organism>
<dbReference type="PROSITE" id="PS51257">
    <property type="entry name" value="PROKAR_LIPOPROTEIN"/>
    <property type="match status" value="1"/>
</dbReference>
<protein>
    <submittedName>
        <fullName evidence="7">ShlB/FhaC/HecB family hemolysin secretion/activation protein</fullName>
    </submittedName>
</protein>
<dbReference type="InterPro" id="IPR051544">
    <property type="entry name" value="TPS_OM_transporter"/>
</dbReference>
<keyword evidence="3" id="KW-0998">Cell outer membrane</keyword>
<comment type="caution">
    <text evidence="7">The sequence shown here is derived from an EMBL/GenBank/DDBJ whole genome shotgun (WGS) entry which is preliminary data.</text>
</comment>
<dbReference type="PANTHER" id="PTHR34597">
    <property type="entry name" value="SLR1661 PROTEIN"/>
    <property type="match status" value="1"/>
</dbReference>
<keyword evidence="1" id="KW-1134">Transmembrane beta strand</keyword>
<evidence type="ECO:0000259" key="6">
    <source>
        <dbReference type="Pfam" id="PF08479"/>
    </source>
</evidence>
<dbReference type="Gene3D" id="3.10.20.310">
    <property type="entry name" value="membrane protein fhac"/>
    <property type="match status" value="1"/>
</dbReference>
<sequence length="549" mass="59243">MRRPVRPHPWRARGGRACLIGSAIAAACAAVVPIAVHAQAGAPAAAEPVFDLMEIEVEGNSVLSVMEIERAVTPHLGPGRGMPGVEAARAALEQAYQKAGWLSVLVDVPEQRVVDGVVRLRVVEGRVERLHVTQARYFDQDWIREKVPALTPGTVPNFNLVQNQLATVNRTEDRRVQPFLRPGREPGTLQAELRVEDRLPFSGSVELHNRHARDTVPWRLSATLRYDNLWQREHGLAITATTAPENTRQTRMLSANYSVPVDDGGAWLGYAVLSDSLTEPLGASVIGKGGTLGLRRMLPLPGVPDLPDLTHGLVLGADLKLTHQNTVAGSDTIASPLRYLPLTLGWNGNRYGSHGSSSLSLTLTLAARSLLARTVDCVGLPTDQFACSRRNADGSFATLRADWRPQWKLGAQGWQLLGRVATQQASGPLVSGEQFVLGGADTVRGYRETETAGDNAWLGSIELRSPNLGKTLGVDELVASAFAEAARGEVIDPAIGQSPYTSLAGAGFGLQLRLTRQIDGGLDLAWPLRLTANTATRTPRLHARMALRF</sequence>
<dbReference type="InterPro" id="IPR005565">
    <property type="entry name" value="Hemolysn_activator_HlyB_C"/>
</dbReference>
<feature type="signal peptide" evidence="4">
    <location>
        <begin position="1"/>
        <end position="38"/>
    </location>
</feature>
<evidence type="ECO:0000256" key="3">
    <source>
        <dbReference type="ARBA" id="ARBA00023237"/>
    </source>
</evidence>
<name>A0ABU9CDS3_9BURK</name>
<dbReference type="EMBL" id="JBBUTH010000003">
    <property type="protein sequence ID" value="MEK8050035.1"/>
    <property type="molecule type" value="Genomic_DNA"/>
</dbReference>
<gene>
    <name evidence="7" type="ORF">AACH10_07285</name>
</gene>
<evidence type="ECO:0000259" key="5">
    <source>
        <dbReference type="Pfam" id="PF03865"/>
    </source>
</evidence>
<evidence type="ECO:0000256" key="2">
    <source>
        <dbReference type="ARBA" id="ARBA00022692"/>
    </source>
</evidence>
<dbReference type="Gene3D" id="2.40.160.50">
    <property type="entry name" value="membrane protein fhac: a member of the omp85/tpsb transporter family"/>
    <property type="match status" value="1"/>
</dbReference>
<dbReference type="Proteomes" id="UP001365405">
    <property type="component" value="Unassembled WGS sequence"/>
</dbReference>
<feature type="domain" description="Haemolysin activator HlyB C-terminal" evidence="5">
    <location>
        <begin position="327"/>
        <end position="511"/>
    </location>
</feature>
<accession>A0ABU9CDS3</accession>
<evidence type="ECO:0000313" key="7">
    <source>
        <dbReference type="EMBL" id="MEK8050035.1"/>
    </source>
</evidence>
<keyword evidence="1" id="KW-0472">Membrane</keyword>
<evidence type="ECO:0000256" key="1">
    <source>
        <dbReference type="ARBA" id="ARBA00022452"/>
    </source>
</evidence>
<dbReference type="Pfam" id="PF08479">
    <property type="entry name" value="POTRA_2"/>
    <property type="match status" value="1"/>
</dbReference>
<feature type="chain" id="PRO_5045806170" evidence="4">
    <location>
        <begin position="39"/>
        <end position="549"/>
    </location>
</feature>
<feature type="domain" description="Polypeptide-transport-associated ShlB-type" evidence="6">
    <location>
        <begin position="50"/>
        <end position="125"/>
    </location>
</feature>
<evidence type="ECO:0000313" key="8">
    <source>
        <dbReference type="Proteomes" id="UP001365405"/>
    </source>
</evidence>
<proteinExistence type="predicted"/>
<keyword evidence="8" id="KW-1185">Reference proteome</keyword>
<reference evidence="7 8" key="1">
    <citation type="submission" date="2024-04" db="EMBL/GenBank/DDBJ databases">
        <title>Novel species of the genus Ideonella isolated from streams.</title>
        <authorList>
            <person name="Lu H."/>
        </authorList>
    </citation>
    <scope>NUCLEOTIDE SEQUENCE [LARGE SCALE GENOMIC DNA]</scope>
    <source>
        <strain evidence="7 8">DXS22W</strain>
    </source>
</reference>
<keyword evidence="2" id="KW-0812">Transmembrane</keyword>
<keyword evidence="4" id="KW-0732">Signal</keyword>
<dbReference type="Pfam" id="PF03865">
    <property type="entry name" value="ShlB"/>
    <property type="match status" value="1"/>
</dbReference>